<keyword evidence="3" id="KW-1185">Reference proteome</keyword>
<proteinExistence type="predicted"/>
<protein>
    <submittedName>
        <fullName evidence="2">Uncharacterized protein</fullName>
    </submittedName>
</protein>
<comment type="caution">
    <text evidence="2">The sequence shown here is derived from an EMBL/GenBank/DDBJ whole genome shotgun (WGS) entry which is preliminary data.</text>
</comment>
<keyword evidence="1" id="KW-0812">Transmembrane</keyword>
<gene>
    <name evidence="2" type="ORF">LWC34_49680</name>
</gene>
<keyword evidence="1" id="KW-0472">Membrane</keyword>
<accession>A0ABS8ZSW7</accession>
<dbReference type="RefSeq" id="WP_233733065.1">
    <property type="nucleotide sequence ID" value="NZ_JAJVCN010000004.1"/>
</dbReference>
<name>A0ABS8ZSW7_9PSEU</name>
<organism evidence="2 3">
    <name type="scientific">Kibdelosporangium philippinense</name>
    <dbReference type="NCBI Taxonomy" id="211113"/>
    <lineage>
        <taxon>Bacteria</taxon>
        <taxon>Bacillati</taxon>
        <taxon>Actinomycetota</taxon>
        <taxon>Actinomycetes</taxon>
        <taxon>Pseudonocardiales</taxon>
        <taxon>Pseudonocardiaceae</taxon>
        <taxon>Kibdelosporangium</taxon>
    </lineage>
</organism>
<dbReference type="Proteomes" id="UP001521150">
    <property type="component" value="Unassembled WGS sequence"/>
</dbReference>
<evidence type="ECO:0000313" key="2">
    <source>
        <dbReference type="EMBL" id="MCE7010823.1"/>
    </source>
</evidence>
<dbReference type="EMBL" id="JAJVCN010000004">
    <property type="protein sequence ID" value="MCE7010823.1"/>
    <property type="molecule type" value="Genomic_DNA"/>
</dbReference>
<evidence type="ECO:0000256" key="1">
    <source>
        <dbReference type="SAM" id="Phobius"/>
    </source>
</evidence>
<reference evidence="2 3" key="1">
    <citation type="submission" date="2021-12" db="EMBL/GenBank/DDBJ databases">
        <title>Genome sequence of Kibdelosporangium philippinense ATCC 49844.</title>
        <authorList>
            <person name="Fedorov E.A."/>
            <person name="Omeragic M."/>
            <person name="Shalygina K.F."/>
            <person name="Maclea K.S."/>
        </authorList>
    </citation>
    <scope>NUCLEOTIDE SEQUENCE [LARGE SCALE GENOMIC DNA]</scope>
    <source>
        <strain evidence="2 3">ATCC 49844</strain>
    </source>
</reference>
<evidence type="ECO:0000313" key="3">
    <source>
        <dbReference type="Proteomes" id="UP001521150"/>
    </source>
</evidence>
<feature type="transmembrane region" description="Helical" evidence="1">
    <location>
        <begin position="12"/>
        <end position="44"/>
    </location>
</feature>
<keyword evidence="1" id="KW-1133">Transmembrane helix</keyword>
<sequence>MSSDAARILRKLAARALVLAFLFGILGEPMLAMTLTLAGFGLLFTPVGGPAR</sequence>